<evidence type="ECO:0000256" key="2">
    <source>
        <dbReference type="ARBA" id="ARBA00023157"/>
    </source>
</evidence>
<dbReference type="SMART" id="SM01411">
    <property type="entry name" value="Ephrin_rec_like"/>
    <property type="match status" value="1"/>
</dbReference>
<dbReference type="SUPFAM" id="SSF57184">
    <property type="entry name" value="Growth factor receptor domain"/>
    <property type="match status" value="1"/>
</dbReference>
<organism evidence="5 6">
    <name type="scientific">Saccoglossus kowalevskii</name>
    <name type="common">Acorn worm</name>
    <dbReference type="NCBI Taxonomy" id="10224"/>
    <lineage>
        <taxon>Eukaryota</taxon>
        <taxon>Metazoa</taxon>
        <taxon>Hemichordata</taxon>
        <taxon>Enteropneusta</taxon>
        <taxon>Harrimaniidae</taxon>
        <taxon>Saccoglossus</taxon>
    </lineage>
</organism>
<dbReference type="CDD" id="cd00096">
    <property type="entry name" value="Ig"/>
    <property type="match status" value="1"/>
</dbReference>
<dbReference type="SMART" id="SM00408">
    <property type="entry name" value="IGc2"/>
    <property type="match status" value="2"/>
</dbReference>
<dbReference type="InterPro" id="IPR013783">
    <property type="entry name" value="Ig-like_fold"/>
</dbReference>
<dbReference type="InterPro" id="IPR036179">
    <property type="entry name" value="Ig-like_dom_sf"/>
</dbReference>
<name>A0ABM0LXN3_SACKO</name>
<proteinExistence type="predicted"/>
<dbReference type="Proteomes" id="UP000694865">
    <property type="component" value="Unplaced"/>
</dbReference>
<dbReference type="Pfam" id="PF13927">
    <property type="entry name" value="Ig_3"/>
    <property type="match status" value="2"/>
</dbReference>
<dbReference type="InterPro" id="IPR007110">
    <property type="entry name" value="Ig-like_dom"/>
</dbReference>
<dbReference type="SMART" id="SM00409">
    <property type="entry name" value="IG"/>
    <property type="match status" value="2"/>
</dbReference>
<dbReference type="GeneID" id="102808657"/>
<dbReference type="PANTHER" id="PTHR45080">
    <property type="entry name" value="CONTACTIN 5"/>
    <property type="match status" value="1"/>
</dbReference>
<dbReference type="Pfam" id="PF07699">
    <property type="entry name" value="Ephrin_rec_like"/>
    <property type="match status" value="1"/>
</dbReference>
<feature type="transmembrane region" description="Helical" evidence="3">
    <location>
        <begin position="1058"/>
        <end position="1079"/>
    </location>
</feature>
<dbReference type="InterPro" id="IPR003599">
    <property type="entry name" value="Ig_sub"/>
</dbReference>
<sequence>MISGHGNSECIEIPFTVYDIQEFTESNSFANSFLNGISLNLPDWISITDKEHVYIKFSGIRSMVLHGSEISRYGVCRRAPVFDDDLYSVFQFKSKTHISVLGEAIQFPPSVSGMCLLVDVCDTVLGTNILMFPEDLWDKISQFDFLKPLSDKGWVINLIGIGMSVDKKLKFETTSIELWNGDHMFTYTLSSGYNVWMSLSISNDNLLGDSDTIGFSLSGDLVFMLVVDDIDKMLTHIFASRWEAIVTFTTEVDMHITFKLVVDGARIVLDLAELALDLVIVTLEEVKFALETANSALELVKDVVAVGIDVLNFIIRHGLNAIVDIQRIWFEIEVSTADLFVFEVAMDIDLFRAGMRTVKVTINFRNLAESIWKVAVSVIENLSDILIPLKKKRSIEYADRADTYSNSSAHTNQTLHIETFESEYVKYMNASGVSNENENGLRLFLFKKNCNTFLNIYDFLFQAMSLLNEVAYDSKKSRENASEGLNDLIMLRDNITFMDVDLSEVNITEAYVNYNITEEDIELEISKVNMSESPAIREAFAVLNTSHLSSLKSLELAAEYQIVGPWKAAMENITSEIFTKEECVSFEDCLLVTFDKFYSLYEDVDFLDVDAMRNLIMKSKTQFYRILRNDSLRLDDALEISSGFLDVLEETVTLKIFCAEPPLILNELVNTTISENEEIVLFCNAIGDPAPTITWYKDGTLISKDMKLLLGNATLSTIGWYKCAASNHVINVTSDEIFIDVLTPPTVTNFLQDETVIAGQEPPFQIMCNVTGRPTPDVTWYYSIDSQTFTIFSSGGTHLLFDDIHTVKMGWYRCEASNSIGRYVSNTMSVKVLKTSLAIATAELNFQFYQSTIAVNKPEVHHDSLSNLERKFSAAIAYILGQTELLLTVSVLNATIDDGLIYGHVHLIIKGANSSRMNDLNMVHSELQSIFEERVENVERFVNALEYASYEDKYLFTIDDIPINMKSVDCESGFYQHSSDAPFKCLPCPTGSYQPGIGSATCLPCPDGYTTYKDSALRIDECNVSLVSDMTTPSQTTIVAIELNNPGSSGDILSVLDITAVCCSVIILLVIGIVIYYVANRRNKRGIYRPTDKRGVSVEMDGTNDDPTSQNNFYDNSFGIDALATEM</sequence>
<feature type="domain" description="Ig-like" evidence="4">
    <location>
        <begin position="745"/>
        <end position="829"/>
    </location>
</feature>
<accession>A0ABM0LXN3</accession>
<evidence type="ECO:0000256" key="3">
    <source>
        <dbReference type="SAM" id="Phobius"/>
    </source>
</evidence>
<feature type="domain" description="Ig-like" evidence="4">
    <location>
        <begin position="661"/>
        <end position="740"/>
    </location>
</feature>
<dbReference type="SUPFAM" id="SSF48726">
    <property type="entry name" value="Immunoglobulin"/>
    <property type="match status" value="2"/>
</dbReference>
<dbReference type="Gene3D" id="2.60.40.10">
    <property type="entry name" value="Immunoglobulins"/>
    <property type="match status" value="2"/>
</dbReference>
<evidence type="ECO:0000256" key="1">
    <source>
        <dbReference type="ARBA" id="ARBA00022729"/>
    </source>
</evidence>
<dbReference type="RefSeq" id="XP_006812524.1">
    <property type="nucleotide sequence ID" value="XM_006812461.1"/>
</dbReference>
<protein>
    <submittedName>
        <fullName evidence="6">Uncharacterized protein LOC102808657</fullName>
    </submittedName>
</protein>
<reference evidence="6" key="1">
    <citation type="submission" date="2025-08" db="UniProtKB">
        <authorList>
            <consortium name="RefSeq"/>
        </authorList>
    </citation>
    <scope>IDENTIFICATION</scope>
    <source>
        <tissue evidence="6">Testes</tissue>
    </source>
</reference>
<evidence type="ECO:0000313" key="5">
    <source>
        <dbReference type="Proteomes" id="UP000694865"/>
    </source>
</evidence>
<dbReference type="InterPro" id="IPR011641">
    <property type="entry name" value="Tyr-kin_ephrin_A/B_rcpt-like"/>
</dbReference>
<dbReference type="PANTHER" id="PTHR45080:SF8">
    <property type="entry name" value="IG-LIKE DOMAIN-CONTAINING PROTEIN"/>
    <property type="match status" value="1"/>
</dbReference>
<evidence type="ECO:0000259" key="4">
    <source>
        <dbReference type="PROSITE" id="PS50835"/>
    </source>
</evidence>
<dbReference type="InterPro" id="IPR050958">
    <property type="entry name" value="Cell_Adh-Cytoskel_Orgn"/>
</dbReference>
<keyword evidence="5" id="KW-1185">Reference proteome</keyword>
<dbReference type="PROSITE" id="PS50835">
    <property type="entry name" value="IG_LIKE"/>
    <property type="match status" value="2"/>
</dbReference>
<dbReference type="Gene3D" id="2.10.50.10">
    <property type="entry name" value="Tumor Necrosis Factor Receptor, subunit A, domain 2"/>
    <property type="match status" value="1"/>
</dbReference>
<keyword evidence="3" id="KW-1133">Transmembrane helix</keyword>
<keyword evidence="3" id="KW-0812">Transmembrane</keyword>
<gene>
    <name evidence="6" type="primary">LOC102808657</name>
</gene>
<evidence type="ECO:0000313" key="6">
    <source>
        <dbReference type="RefSeq" id="XP_006812524.1"/>
    </source>
</evidence>
<dbReference type="InterPro" id="IPR009030">
    <property type="entry name" value="Growth_fac_rcpt_cys_sf"/>
</dbReference>
<dbReference type="InterPro" id="IPR003598">
    <property type="entry name" value="Ig_sub2"/>
</dbReference>
<keyword evidence="2" id="KW-1015">Disulfide bond</keyword>
<keyword evidence="3" id="KW-0472">Membrane</keyword>
<keyword evidence="1" id="KW-0732">Signal</keyword>